<protein>
    <submittedName>
        <fullName evidence="1">Uncharacterized protein</fullName>
    </submittedName>
</protein>
<proteinExistence type="predicted"/>
<sequence length="67" mass="7158">MCEAIDIKGNQDENLYVSVAGSNEVAIIAVWDVLDLPALWCSECSTTFEYAAEAAAHVGLTPAEIEV</sequence>
<dbReference type="EMBL" id="AP010968">
    <property type="protein sequence ID" value="BAJ31014.1"/>
    <property type="molecule type" value="Genomic_DNA"/>
</dbReference>
<evidence type="ECO:0000313" key="2">
    <source>
        <dbReference type="Proteomes" id="UP000007076"/>
    </source>
</evidence>
<name>E4NHN4_KITSK</name>
<dbReference type="AlphaFoldDB" id="E4NHN4"/>
<evidence type="ECO:0000313" key="1">
    <source>
        <dbReference type="EMBL" id="BAJ31014.1"/>
    </source>
</evidence>
<accession>E4NHN4</accession>
<dbReference type="Proteomes" id="UP000007076">
    <property type="component" value="Chromosome"/>
</dbReference>
<dbReference type="RefSeq" id="WP_014138311.1">
    <property type="nucleotide sequence ID" value="NC_016109.1"/>
</dbReference>
<keyword evidence="2" id="KW-1185">Reference proteome</keyword>
<dbReference type="KEGG" id="ksk:KSE_52380"/>
<reference evidence="1 2" key="1">
    <citation type="journal article" date="2010" name="DNA Res.">
        <title>Genome sequence of Kitasatospora setae NBRC 14216T: an evolutionary snapshot of the family Streptomycetaceae.</title>
        <authorList>
            <person name="Ichikawa N."/>
            <person name="Oguchi A."/>
            <person name="Ikeda H."/>
            <person name="Ishikawa J."/>
            <person name="Kitani S."/>
            <person name="Watanabe Y."/>
            <person name="Nakamura S."/>
            <person name="Katano Y."/>
            <person name="Kishi E."/>
            <person name="Sasagawa M."/>
            <person name="Ankai A."/>
            <person name="Fukui S."/>
            <person name="Hashimoto Y."/>
            <person name="Kamata S."/>
            <person name="Otoguro M."/>
            <person name="Tanikawa S."/>
            <person name="Nihira T."/>
            <person name="Horinouchi S."/>
            <person name="Ohnishi Y."/>
            <person name="Hayakawa M."/>
            <person name="Kuzuyama T."/>
            <person name="Arisawa A."/>
            <person name="Nomoto F."/>
            <person name="Miura H."/>
            <person name="Takahashi Y."/>
            <person name="Fujita N."/>
        </authorList>
    </citation>
    <scope>NUCLEOTIDE SEQUENCE [LARGE SCALE GENOMIC DNA]</scope>
    <source>
        <strain evidence="2">ATCC 33774 / DSM 43861 / JCM 3304 / KCC A-0304 / NBRC 14216 / KM-6054</strain>
    </source>
</reference>
<gene>
    <name evidence="1" type="ordered locus">KSE_52380</name>
</gene>
<organism evidence="1 2">
    <name type="scientific">Kitasatospora setae (strain ATCC 33774 / DSM 43861 / JCM 3304 / KCC A-0304 / NBRC 14216 / KM-6054)</name>
    <name type="common">Streptomyces setae</name>
    <dbReference type="NCBI Taxonomy" id="452652"/>
    <lineage>
        <taxon>Bacteria</taxon>
        <taxon>Bacillati</taxon>
        <taxon>Actinomycetota</taxon>
        <taxon>Actinomycetes</taxon>
        <taxon>Kitasatosporales</taxon>
        <taxon>Streptomycetaceae</taxon>
        <taxon>Kitasatospora</taxon>
    </lineage>
</organism>
<dbReference type="HOGENOM" id="CLU_2806760_0_0_11"/>